<name>A0A0G4F8L3_VITBC</name>
<feature type="region of interest" description="Disordered" evidence="1">
    <location>
        <begin position="347"/>
        <end position="376"/>
    </location>
</feature>
<gene>
    <name evidence="2" type="ORF">Vbra_4242</name>
</gene>
<dbReference type="PhylomeDB" id="A0A0G4F8L3"/>
<dbReference type="AlphaFoldDB" id="A0A0G4F8L3"/>
<keyword evidence="3" id="KW-1185">Reference proteome</keyword>
<proteinExistence type="predicted"/>
<feature type="compositionally biased region" description="Acidic residues" evidence="1">
    <location>
        <begin position="352"/>
        <end position="369"/>
    </location>
</feature>
<evidence type="ECO:0000313" key="3">
    <source>
        <dbReference type="Proteomes" id="UP000041254"/>
    </source>
</evidence>
<dbReference type="Proteomes" id="UP000041254">
    <property type="component" value="Unassembled WGS sequence"/>
</dbReference>
<evidence type="ECO:0000313" key="2">
    <source>
        <dbReference type="EMBL" id="CEM09041.1"/>
    </source>
</evidence>
<dbReference type="EMBL" id="CDMY01000391">
    <property type="protein sequence ID" value="CEM09041.1"/>
    <property type="molecule type" value="Genomic_DNA"/>
</dbReference>
<accession>A0A0G4F8L3</accession>
<organism evidence="2 3">
    <name type="scientific">Vitrella brassicaformis (strain CCMP3155)</name>
    <dbReference type="NCBI Taxonomy" id="1169540"/>
    <lineage>
        <taxon>Eukaryota</taxon>
        <taxon>Sar</taxon>
        <taxon>Alveolata</taxon>
        <taxon>Colpodellida</taxon>
        <taxon>Vitrellaceae</taxon>
        <taxon>Vitrella</taxon>
    </lineage>
</organism>
<dbReference type="VEuPathDB" id="CryptoDB:Vbra_4242"/>
<dbReference type="InParanoid" id="A0A0G4F8L3"/>
<reference evidence="2 3" key="1">
    <citation type="submission" date="2014-11" db="EMBL/GenBank/DDBJ databases">
        <authorList>
            <person name="Zhu J."/>
            <person name="Qi W."/>
            <person name="Song R."/>
        </authorList>
    </citation>
    <scope>NUCLEOTIDE SEQUENCE [LARGE SCALE GENOMIC DNA]</scope>
</reference>
<protein>
    <submittedName>
        <fullName evidence="2">Uncharacterized protein</fullName>
    </submittedName>
</protein>
<evidence type="ECO:0000256" key="1">
    <source>
        <dbReference type="SAM" id="MobiDB-lite"/>
    </source>
</evidence>
<sequence>MAASPISGIPSSLHPLLADLLDTDDALTLRLVKTDFIVATEHPIDGAYFTSRLSKAIDTHMNLGAELLRVAAIEGPHHRRSRSDGAAWLSVSDELPRVLRRLFVLEHGGEWVRWRPHLVVMRLLRGEPLVLGEASFDHVSRRAGRQSFLTAPEAMRQLSVIGREAVVDGQRLLEGNDRLADFTSSGFHPFQLRTIPYAPFLDAFDPHNPSARYPQFRVTFRSLSCMVGDCLLRADERLRSRCKTWRSLLSESSCYRRCVALLTESPAGPVEGCHVFDAKTETEPTWHSRYVLLADTEVAAVVVVYLELNDGRRVYGSVGIQVHTTEECPYTRTRGAVMGVCGGELGSKVWSEENEEPGAESDSDSDDESGGQTEHG</sequence>